<dbReference type="AlphaFoldDB" id="A0AAE0KT46"/>
<protein>
    <submittedName>
        <fullName evidence="1">Uncharacterized protein</fullName>
    </submittedName>
</protein>
<name>A0AAE0KT46_9CHLO</name>
<proteinExistence type="predicted"/>
<gene>
    <name evidence="1" type="ORF">CYMTET_31553</name>
</gene>
<organism evidence="1 2">
    <name type="scientific">Cymbomonas tetramitiformis</name>
    <dbReference type="NCBI Taxonomy" id="36881"/>
    <lineage>
        <taxon>Eukaryota</taxon>
        <taxon>Viridiplantae</taxon>
        <taxon>Chlorophyta</taxon>
        <taxon>Pyramimonadophyceae</taxon>
        <taxon>Pyramimonadales</taxon>
        <taxon>Pyramimonadaceae</taxon>
        <taxon>Cymbomonas</taxon>
    </lineage>
</organism>
<evidence type="ECO:0000313" key="1">
    <source>
        <dbReference type="EMBL" id="KAK3259444.1"/>
    </source>
</evidence>
<dbReference type="Proteomes" id="UP001190700">
    <property type="component" value="Unassembled WGS sequence"/>
</dbReference>
<dbReference type="EMBL" id="LGRX02018734">
    <property type="protein sequence ID" value="KAK3259444.1"/>
    <property type="molecule type" value="Genomic_DNA"/>
</dbReference>
<sequence>ARVKALYSKVQKLFATRFKFQGLPPRGKSSTSVLMYCTAAAQQTTPLAVSLRKGTSKTLTGGPWRTTVKSVFGRNAPLRCSAILAQGSKCEPLKYTKLSEGGVLLDFRDPATSITKSDYRAIGADQGAHTQLSREEFRARLVCTLEELRTKDCPSCTLQLPIELAVLASVANESSGFVFDEVPEGGQTVMLKLSL</sequence>
<reference evidence="1 2" key="1">
    <citation type="journal article" date="2015" name="Genome Biol. Evol.">
        <title>Comparative Genomics of a Bacterivorous Green Alga Reveals Evolutionary Causalities and Consequences of Phago-Mixotrophic Mode of Nutrition.</title>
        <authorList>
            <person name="Burns J.A."/>
            <person name="Paasch A."/>
            <person name="Narechania A."/>
            <person name="Kim E."/>
        </authorList>
    </citation>
    <scope>NUCLEOTIDE SEQUENCE [LARGE SCALE GENOMIC DNA]</scope>
    <source>
        <strain evidence="1 2">PLY_AMNH</strain>
    </source>
</reference>
<feature type="non-terminal residue" evidence="1">
    <location>
        <position position="1"/>
    </location>
</feature>
<evidence type="ECO:0000313" key="2">
    <source>
        <dbReference type="Proteomes" id="UP001190700"/>
    </source>
</evidence>
<keyword evidence="2" id="KW-1185">Reference proteome</keyword>
<comment type="caution">
    <text evidence="1">The sequence shown here is derived from an EMBL/GenBank/DDBJ whole genome shotgun (WGS) entry which is preliminary data.</text>
</comment>
<accession>A0AAE0KT46</accession>